<organism evidence="2 3">
    <name type="scientific">Tectimicrobiota bacterium</name>
    <dbReference type="NCBI Taxonomy" id="2528274"/>
    <lineage>
        <taxon>Bacteria</taxon>
        <taxon>Pseudomonadati</taxon>
        <taxon>Nitrospinota/Tectimicrobiota group</taxon>
        <taxon>Candidatus Tectimicrobiota</taxon>
    </lineage>
</organism>
<dbReference type="Proteomes" id="UP000741360">
    <property type="component" value="Unassembled WGS sequence"/>
</dbReference>
<dbReference type="PANTHER" id="PTHR30024">
    <property type="entry name" value="ALIPHATIC SULFONATES-BINDING PROTEIN-RELATED"/>
    <property type="match status" value="1"/>
</dbReference>
<proteinExistence type="predicted"/>
<accession>A0A932GRF7</accession>
<name>A0A932GRF7_UNCTE</name>
<dbReference type="Pfam" id="PF09084">
    <property type="entry name" value="NMT1"/>
    <property type="match status" value="1"/>
</dbReference>
<comment type="caution">
    <text evidence="2">The sequence shown here is derived from an EMBL/GenBank/DDBJ whole genome shotgun (WGS) entry which is preliminary data.</text>
</comment>
<evidence type="ECO:0000313" key="3">
    <source>
        <dbReference type="Proteomes" id="UP000741360"/>
    </source>
</evidence>
<evidence type="ECO:0000313" key="2">
    <source>
        <dbReference type="EMBL" id="MBI3015708.1"/>
    </source>
</evidence>
<dbReference type="EMBL" id="JACPSX010000224">
    <property type="protein sequence ID" value="MBI3015708.1"/>
    <property type="molecule type" value="Genomic_DNA"/>
</dbReference>
<dbReference type="Gene3D" id="3.40.190.10">
    <property type="entry name" value="Periplasmic binding protein-like II"/>
    <property type="match status" value="2"/>
</dbReference>
<sequence>MGNEKIRLAIMAPTLNLCNYLFGIEQGFFRKEGIEVEVIVRPGLHNTEAVAQGEADFGAANECVIQTALRGPTDLKILLQVLKDPLHDLIVPAEIQGIQELRGKSIAIPGAGSTPEIQTRWFFQKNGLIPDRDVFLVPQVSPETMADRVRKFEEGAYTGLIASPPTPFLLHAKGFKSLTELSTHFPGTASHGLVATTATIAQRRPLVEAVVRSYVRGVTALKEDRGTAVDFISRYFHLEPSLAVRGYDLLKDRWTAELSLDSLRSEIDFQARNAGVNPIVPESITDPQFAAIR</sequence>
<feature type="domain" description="SsuA/THI5-like" evidence="1">
    <location>
        <begin position="18"/>
        <end position="223"/>
    </location>
</feature>
<dbReference type="AlphaFoldDB" id="A0A932GRF7"/>
<dbReference type="InterPro" id="IPR015168">
    <property type="entry name" value="SsuA/THI5"/>
</dbReference>
<reference evidence="2" key="1">
    <citation type="submission" date="2020-07" db="EMBL/GenBank/DDBJ databases">
        <title>Huge and variable diversity of episymbiotic CPR bacteria and DPANN archaea in groundwater ecosystems.</title>
        <authorList>
            <person name="He C.Y."/>
            <person name="Keren R."/>
            <person name="Whittaker M."/>
            <person name="Farag I.F."/>
            <person name="Doudna J."/>
            <person name="Cate J.H.D."/>
            <person name="Banfield J.F."/>
        </authorList>
    </citation>
    <scope>NUCLEOTIDE SEQUENCE</scope>
    <source>
        <strain evidence="2">NC_groundwater_717_Ag_S-0.2um_59_8</strain>
    </source>
</reference>
<evidence type="ECO:0000259" key="1">
    <source>
        <dbReference type="Pfam" id="PF09084"/>
    </source>
</evidence>
<gene>
    <name evidence="2" type="ORF">HYY65_11780</name>
</gene>
<protein>
    <submittedName>
        <fullName evidence="2">ABC transporter substrate-binding protein</fullName>
    </submittedName>
</protein>
<dbReference type="SUPFAM" id="SSF53850">
    <property type="entry name" value="Periplasmic binding protein-like II"/>
    <property type="match status" value="1"/>
</dbReference>